<dbReference type="EMBL" id="JAOPGA020000950">
    <property type="protein sequence ID" value="KAL0483368.1"/>
    <property type="molecule type" value="Genomic_DNA"/>
</dbReference>
<evidence type="ECO:0000313" key="1">
    <source>
        <dbReference type="EMBL" id="KAL0483368.1"/>
    </source>
</evidence>
<organism evidence="1 2">
    <name type="scientific">Acrasis kona</name>
    <dbReference type="NCBI Taxonomy" id="1008807"/>
    <lineage>
        <taxon>Eukaryota</taxon>
        <taxon>Discoba</taxon>
        <taxon>Heterolobosea</taxon>
        <taxon>Tetramitia</taxon>
        <taxon>Eutetramitia</taxon>
        <taxon>Acrasidae</taxon>
        <taxon>Acrasis</taxon>
    </lineage>
</organism>
<proteinExistence type="predicted"/>
<dbReference type="AlphaFoldDB" id="A0AAW2Z2Y6"/>
<comment type="caution">
    <text evidence="1">The sequence shown here is derived from an EMBL/GenBank/DDBJ whole genome shotgun (WGS) entry which is preliminary data.</text>
</comment>
<sequence length="175" mass="20093">MGNKCSVELQNLTAYDIQLYDRKIIKGQATNICTDTIKPKMTKALSLFECNKKPVPSPWDPGYNCLQEYHFVGTFYYQMIPTSTVNIINKIFFFEIKCMVHQENPSKNVFKLMPMVTRSDGEAHDFPFSFLEPSPEDAFTNHCIFEISDPLREEQDLIISRASSLKSDNQETSGE</sequence>
<accession>A0AAW2Z2Y6</accession>
<dbReference type="Proteomes" id="UP001431209">
    <property type="component" value="Unassembled WGS sequence"/>
</dbReference>
<evidence type="ECO:0000313" key="2">
    <source>
        <dbReference type="Proteomes" id="UP001431209"/>
    </source>
</evidence>
<reference evidence="1 2" key="1">
    <citation type="submission" date="2024-03" db="EMBL/GenBank/DDBJ databases">
        <title>The Acrasis kona genome and developmental transcriptomes reveal deep origins of eukaryotic multicellular pathways.</title>
        <authorList>
            <person name="Sheikh S."/>
            <person name="Fu C.-J."/>
            <person name="Brown M.W."/>
            <person name="Baldauf S.L."/>
        </authorList>
    </citation>
    <scope>NUCLEOTIDE SEQUENCE [LARGE SCALE GENOMIC DNA]</scope>
    <source>
        <strain evidence="1 2">ATCC MYA-3509</strain>
    </source>
</reference>
<gene>
    <name evidence="1" type="ORF">AKO1_014653</name>
</gene>
<name>A0AAW2Z2Y6_9EUKA</name>
<protein>
    <submittedName>
        <fullName evidence="1">Uncharacterized protein</fullName>
    </submittedName>
</protein>
<keyword evidence="2" id="KW-1185">Reference proteome</keyword>